<dbReference type="InterPro" id="IPR047417">
    <property type="entry name" value="WHD_MUS81"/>
</dbReference>
<keyword evidence="5 14" id="KW-0479">Metal-binding</keyword>
<dbReference type="InParanoid" id="A0A1Y2GPN6"/>
<evidence type="ECO:0000256" key="14">
    <source>
        <dbReference type="RuleBase" id="RU369042"/>
    </source>
</evidence>
<comment type="subunit">
    <text evidence="14">Interacts with EME1.</text>
</comment>
<dbReference type="SUPFAM" id="SSF52980">
    <property type="entry name" value="Restriction endonuclease-like"/>
    <property type="match status" value="1"/>
</dbReference>
<reference evidence="17 18" key="1">
    <citation type="submission" date="2016-07" db="EMBL/GenBank/DDBJ databases">
        <title>Pervasive Adenine N6-methylation of Active Genes in Fungi.</title>
        <authorList>
            <consortium name="DOE Joint Genome Institute"/>
            <person name="Mondo S.J."/>
            <person name="Dannebaum R.O."/>
            <person name="Kuo R.C."/>
            <person name="Labutti K."/>
            <person name="Haridas S."/>
            <person name="Kuo A."/>
            <person name="Salamov A."/>
            <person name="Ahrendt S.R."/>
            <person name="Lipzen A."/>
            <person name="Sullivan W."/>
            <person name="Andreopoulos W.B."/>
            <person name="Clum A."/>
            <person name="Lindquist E."/>
            <person name="Daum C."/>
            <person name="Ramamoorthy G.K."/>
            <person name="Gryganskyi A."/>
            <person name="Culley D."/>
            <person name="Magnuson J.K."/>
            <person name="James T.Y."/>
            <person name="O'Malley M.A."/>
            <person name="Stajich J.E."/>
            <person name="Spatafora J.W."/>
            <person name="Visel A."/>
            <person name="Grigoriev I.V."/>
        </authorList>
    </citation>
    <scope>NUCLEOTIDE SEQUENCE [LARGE SCALE GENOMIC DNA]</scope>
    <source>
        <strain evidence="17 18">NRRL 3116</strain>
    </source>
</reference>
<evidence type="ECO:0000256" key="12">
    <source>
        <dbReference type="ARBA" id="ARBA00023242"/>
    </source>
</evidence>
<dbReference type="Gene3D" id="1.10.150.670">
    <property type="entry name" value="Crossover junction endonuclease EME1, DNA-binding domain"/>
    <property type="match status" value="1"/>
</dbReference>
<feature type="compositionally biased region" description="Polar residues" evidence="15">
    <location>
        <begin position="286"/>
        <end position="307"/>
    </location>
</feature>
<keyword evidence="13" id="KW-0469">Meiosis</keyword>
<dbReference type="GO" id="GO:0006308">
    <property type="term" value="P:DNA catabolic process"/>
    <property type="evidence" value="ECO:0007669"/>
    <property type="project" value="UniProtKB-UniRule"/>
</dbReference>
<dbReference type="InterPro" id="IPR027421">
    <property type="entry name" value="DNA_pol_lamdba_lyase_dom_sf"/>
</dbReference>
<name>A0A1Y2GPN6_9FUNG</name>
<dbReference type="InterPro" id="IPR042530">
    <property type="entry name" value="EME1/EME2_C"/>
</dbReference>
<feature type="region of interest" description="Disordered" evidence="15">
    <location>
        <begin position="345"/>
        <end position="411"/>
    </location>
</feature>
<accession>A0A1Y2GPN6</accession>
<dbReference type="GO" id="GO:0000727">
    <property type="term" value="P:double-strand break repair via break-induced replication"/>
    <property type="evidence" value="ECO:0007669"/>
    <property type="project" value="UniProtKB-UniRule"/>
</dbReference>
<dbReference type="PANTHER" id="PTHR13451:SF0">
    <property type="entry name" value="CROSSOVER JUNCTION ENDONUCLEASE MUS81"/>
    <property type="match status" value="1"/>
</dbReference>
<evidence type="ECO:0000256" key="6">
    <source>
        <dbReference type="ARBA" id="ARBA00022759"/>
    </source>
</evidence>
<evidence type="ECO:0000256" key="3">
    <source>
        <dbReference type="ARBA" id="ARBA00010015"/>
    </source>
</evidence>
<feature type="domain" description="ERCC4" evidence="16">
    <location>
        <begin position="541"/>
        <end position="642"/>
    </location>
</feature>
<dbReference type="FunFam" id="3.40.50.10130:FF:000003">
    <property type="entry name" value="Crossover junction endonuclease MUS81"/>
    <property type="match status" value="1"/>
</dbReference>
<evidence type="ECO:0000256" key="1">
    <source>
        <dbReference type="ARBA" id="ARBA00001946"/>
    </source>
</evidence>
<dbReference type="GO" id="GO:0000712">
    <property type="term" value="P:resolution of meiotic recombination intermediates"/>
    <property type="evidence" value="ECO:0007669"/>
    <property type="project" value="TreeGrafter"/>
</dbReference>
<proteinExistence type="inferred from homology"/>
<gene>
    <name evidence="17" type="ORF">BCR41DRAFT_322644</name>
</gene>
<evidence type="ECO:0000259" key="16">
    <source>
        <dbReference type="SMART" id="SM00891"/>
    </source>
</evidence>
<organism evidence="17 18">
    <name type="scientific">Lobosporangium transversale</name>
    <dbReference type="NCBI Taxonomy" id="64571"/>
    <lineage>
        <taxon>Eukaryota</taxon>
        <taxon>Fungi</taxon>
        <taxon>Fungi incertae sedis</taxon>
        <taxon>Mucoromycota</taxon>
        <taxon>Mortierellomycotina</taxon>
        <taxon>Mortierellomycetes</taxon>
        <taxon>Mortierellales</taxon>
        <taxon>Mortierellaceae</taxon>
        <taxon>Lobosporangium</taxon>
    </lineage>
</organism>
<feature type="compositionally biased region" description="Polar residues" evidence="15">
    <location>
        <begin position="459"/>
        <end position="470"/>
    </location>
</feature>
<dbReference type="Pfam" id="PF14716">
    <property type="entry name" value="HHH_8"/>
    <property type="match status" value="1"/>
</dbReference>
<keyword evidence="4 14" id="KW-0540">Nuclease</keyword>
<dbReference type="InterPro" id="IPR006166">
    <property type="entry name" value="ERCC4_domain"/>
</dbReference>
<evidence type="ECO:0000256" key="13">
    <source>
        <dbReference type="ARBA" id="ARBA00023254"/>
    </source>
</evidence>
<keyword evidence="10 14" id="KW-0233">DNA recombination</keyword>
<evidence type="ECO:0000313" key="17">
    <source>
        <dbReference type="EMBL" id="ORZ16142.1"/>
    </source>
</evidence>
<comment type="caution">
    <text evidence="17">The sequence shown here is derived from an EMBL/GenBank/DDBJ whole genome shotgun (WGS) entry which is preliminary data.</text>
</comment>
<dbReference type="Pfam" id="PF21292">
    <property type="entry name" value="EME1-MUS81_C"/>
    <property type="match status" value="1"/>
</dbReference>
<dbReference type="InterPro" id="IPR011335">
    <property type="entry name" value="Restrct_endonuc-II-like"/>
</dbReference>
<evidence type="ECO:0000256" key="2">
    <source>
        <dbReference type="ARBA" id="ARBA00004123"/>
    </source>
</evidence>
<dbReference type="FunFam" id="1.10.10.10:FF:000307">
    <property type="entry name" value="Crossover junction endonuclease MUS81"/>
    <property type="match status" value="1"/>
</dbReference>
<feature type="region of interest" description="Disordered" evidence="15">
    <location>
        <begin position="80"/>
        <end position="117"/>
    </location>
</feature>
<comment type="function">
    <text evidence="14">Interacts with EME1 to form a DNA structure-specific endonuclease with substrate preference for branched DNA structures with a 5'-end at the branch nick. Typical substrates include 3'-flap structures, D-loops, replication forks and nicked Holliday junctions. May be required in mitosis for the processing of stalled or collapsed replication fork intermediates. May be required in meiosis for the repair of meiosis-specific double strand breaks subsequent to single-end invasion (SEI).</text>
</comment>
<keyword evidence="7 14" id="KW-0227">DNA damage</keyword>
<dbReference type="FunCoup" id="A0A1Y2GPN6">
    <property type="interactions" value="126"/>
</dbReference>
<keyword evidence="11 14" id="KW-0234">DNA repair</keyword>
<evidence type="ECO:0000313" key="18">
    <source>
        <dbReference type="Proteomes" id="UP000193648"/>
    </source>
</evidence>
<dbReference type="GO" id="GO:0031297">
    <property type="term" value="P:replication fork processing"/>
    <property type="evidence" value="ECO:0007669"/>
    <property type="project" value="UniProtKB-ARBA"/>
</dbReference>
<evidence type="ECO:0000256" key="10">
    <source>
        <dbReference type="ARBA" id="ARBA00023172"/>
    </source>
</evidence>
<evidence type="ECO:0000256" key="8">
    <source>
        <dbReference type="ARBA" id="ARBA00022801"/>
    </source>
</evidence>
<dbReference type="EMBL" id="MCFF01000018">
    <property type="protein sequence ID" value="ORZ16142.1"/>
    <property type="molecule type" value="Genomic_DNA"/>
</dbReference>
<dbReference type="InterPro" id="IPR033309">
    <property type="entry name" value="Mus81"/>
</dbReference>
<dbReference type="InterPro" id="IPR047416">
    <property type="entry name" value="XPF_nuclease_Mus81"/>
</dbReference>
<sequence length="831" mass="92769">MECGNPLFLEWIGEWMEHARELGSQSYYIYRKAYESMAKYPTKFNHPIEALCLSGIGEKTVAKLEKRLIEHCRENDLPMPSAVLKRPRVPKKNVDSNGAEGDEGTEESKSKRLRARNQKPYVPTYRSGAYAILLTLLDAWDAKTPDGDGALTKHELVTRGQVYCDASLTNPEYGKFFTAWSSMRTLLSKNLVYQSSSNYYLTDEGREIARMMRTIAQDGGNPETNTTLTEADVDSETWGYTAPPLRHISRTPQLIQEGDDGPDDLIDFISERSSSASSLRRAPAVATSSPSTEVLRVQSSQGSSYNDHSGEDNCDTWKSVLSSWNSSISDSSKTRDDTFQAVSSVESSLPSGLNTARPTASSLFTSSTRSNGPSPQVIDILSDSDEENLPSTTRSTTTPLPPPERRTSMDPGLLTSDHIILQDAPAPKSVLSRTTSQFKLPTHPATEPSAPTTKAGLSRQMSSNATSNVFDESRTSSVQRSSSSKLQRKDGASVSGRDAFPHLRSHSFSLRSIPNDTSPKNIKQLAAFKPVIFYPGSFEICLVLDIREVRTQTDRDYIGQRLKDRGVNVIKRALDIGDIIWIARLKTPSASSPSEIVLDYILERKRMDDLVHSIKDGRFNEQKFRLRRSGLGHVIYLIETHKMGETYDIGTDAIRTAMTSTQIHDGFFLRRTNHTDQTIEYFVSVTNALRKLYESKALYAIPDEAIDRASYLDLQSHLKATNPDRTYLTSYKSFGALNGKSETIVVRDTFVKMLMTIRGISSEKAMEIARAYPTPRAMFSALDEQDSDTQRDRILVRTSSAINKRRIGEALSKKIAEIWYSDVYSKSLNLT</sequence>
<comment type="similarity">
    <text evidence="3 14">Belongs to the XPF family.</text>
</comment>
<keyword evidence="12 14" id="KW-0539">Nucleus</keyword>
<dbReference type="OrthoDB" id="5963188at2759"/>
<dbReference type="STRING" id="64571.A0A1Y2GPN6"/>
<dbReference type="Pfam" id="PF02732">
    <property type="entry name" value="ERCC4"/>
    <property type="match status" value="1"/>
</dbReference>
<dbReference type="FunFam" id="1.10.150.110:FF:000001">
    <property type="entry name" value="Putative Crossover junction endonuclease MUS81"/>
    <property type="match status" value="1"/>
</dbReference>
<evidence type="ECO:0000256" key="9">
    <source>
        <dbReference type="ARBA" id="ARBA00022842"/>
    </source>
</evidence>
<feature type="compositionally biased region" description="Low complexity" evidence="15">
    <location>
        <begin position="389"/>
        <end position="398"/>
    </location>
</feature>
<dbReference type="GO" id="GO:0046872">
    <property type="term" value="F:metal ion binding"/>
    <property type="evidence" value="ECO:0007669"/>
    <property type="project" value="UniProtKB-UniRule"/>
</dbReference>
<dbReference type="CDD" id="cd20074">
    <property type="entry name" value="XPF_nuclease_Mus81"/>
    <property type="match status" value="1"/>
</dbReference>
<dbReference type="SUPFAM" id="SSF47802">
    <property type="entry name" value="DNA polymerase beta, N-terminal domain-like"/>
    <property type="match status" value="1"/>
</dbReference>
<dbReference type="EC" id="3.1.22.-" evidence="14"/>
<dbReference type="GO" id="GO:0048476">
    <property type="term" value="C:Holliday junction resolvase complex"/>
    <property type="evidence" value="ECO:0007669"/>
    <property type="project" value="UniProtKB-UniRule"/>
</dbReference>
<dbReference type="Pfam" id="PF21136">
    <property type="entry name" value="WHD_MUS81"/>
    <property type="match status" value="1"/>
</dbReference>
<dbReference type="Gene3D" id="1.10.10.10">
    <property type="entry name" value="Winged helix-like DNA-binding domain superfamily/Winged helix DNA-binding domain"/>
    <property type="match status" value="1"/>
</dbReference>
<dbReference type="RefSeq" id="XP_021881489.1">
    <property type="nucleotide sequence ID" value="XM_022021479.1"/>
</dbReference>
<protein>
    <recommendedName>
        <fullName evidence="14">Crossover junction endonuclease MUS81</fullName>
        <ecNumber evidence="14">3.1.22.-</ecNumber>
    </recommendedName>
</protein>
<dbReference type="GO" id="GO:0048257">
    <property type="term" value="F:3'-flap endonuclease activity"/>
    <property type="evidence" value="ECO:0007669"/>
    <property type="project" value="TreeGrafter"/>
</dbReference>
<dbReference type="GeneID" id="33563323"/>
<dbReference type="InterPro" id="IPR036388">
    <property type="entry name" value="WH-like_DNA-bd_sf"/>
</dbReference>
<feature type="compositionally biased region" description="Low complexity" evidence="15">
    <location>
        <begin position="475"/>
        <end position="484"/>
    </location>
</feature>
<evidence type="ECO:0000256" key="5">
    <source>
        <dbReference type="ARBA" id="ARBA00022723"/>
    </source>
</evidence>
<keyword evidence="6 14" id="KW-0255">Endonuclease</keyword>
<evidence type="ECO:0000256" key="7">
    <source>
        <dbReference type="ARBA" id="ARBA00022763"/>
    </source>
</evidence>
<comment type="cofactor">
    <cofactor evidence="1 14">
        <name>Mg(2+)</name>
        <dbReference type="ChEBI" id="CHEBI:18420"/>
    </cofactor>
</comment>
<keyword evidence="18" id="KW-1185">Reference proteome</keyword>
<dbReference type="AlphaFoldDB" id="A0A1Y2GPN6"/>
<feature type="region of interest" description="Disordered" evidence="15">
    <location>
        <begin position="424"/>
        <end position="500"/>
    </location>
</feature>
<dbReference type="PANTHER" id="PTHR13451">
    <property type="entry name" value="CLASS II CROSSOVER JUNCTION ENDONUCLEASE MUS81"/>
    <property type="match status" value="1"/>
</dbReference>
<dbReference type="Gene3D" id="3.40.50.10130">
    <property type="match status" value="1"/>
</dbReference>
<dbReference type="GO" id="GO:0005634">
    <property type="term" value="C:nucleus"/>
    <property type="evidence" value="ECO:0007669"/>
    <property type="project" value="UniProtKB-SubCell"/>
</dbReference>
<dbReference type="Proteomes" id="UP000193648">
    <property type="component" value="Unassembled WGS sequence"/>
</dbReference>
<evidence type="ECO:0000256" key="4">
    <source>
        <dbReference type="ARBA" id="ARBA00022722"/>
    </source>
</evidence>
<dbReference type="GO" id="GO:0008821">
    <property type="term" value="F:crossover junction DNA endonuclease activity"/>
    <property type="evidence" value="ECO:0007669"/>
    <property type="project" value="UniProtKB-UniRule"/>
</dbReference>
<dbReference type="CDD" id="cd21036">
    <property type="entry name" value="WH_MUS81"/>
    <property type="match status" value="1"/>
</dbReference>
<dbReference type="InterPro" id="IPR010996">
    <property type="entry name" value="HHH_MUS81"/>
</dbReference>
<comment type="subcellular location">
    <subcellularLocation>
        <location evidence="2 14">Nucleus</location>
    </subcellularLocation>
</comment>
<evidence type="ECO:0000256" key="11">
    <source>
        <dbReference type="ARBA" id="ARBA00023204"/>
    </source>
</evidence>
<keyword evidence="8 14" id="KW-0378">Hydrolase</keyword>
<feature type="compositionally biased region" description="Polar residues" evidence="15">
    <location>
        <begin position="345"/>
        <end position="374"/>
    </location>
</feature>
<evidence type="ECO:0000256" key="15">
    <source>
        <dbReference type="SAM" id="MobiDB-lite"/>
    </source>
</evidence>
<keyword evidence="9 14" id="KW-0460">Magnesium</keyword>
<dbReference type="SMART" id="SM00891">
    <property type="entry name" value="ERCC4"/>
    <property type="match status" value="1"/>
</dbReference>
<dbReference type="GO" id="GO:0003677">
    <property type="term" value="F:DNA binding"/>
    <property type="evidence" value="ECO:0007669"/>
    <property type="project" value="UniProtKB-UniRule"/>
</dbReference>
<dbReference type="GO" id="GO:0031573">
    <property type="term" value="P:mitotic intra-S DNA damage checkpoint signaling"/>
    <property type="evidence" value="ECO:0007669"/>
    <property type="project" value="TreeGrafter"/>
</dbReference>
<feature type="region of interest" description="Disordered" evidence="15">
    <location>
        <begin position="277"/>
        <end position="312"/>
    </location>
</feature>
<dbReference type="Gene3D" id="1.10.150.110">
    <property type="entry name" value="DNA polymerase beta, N-terminal domain-like"/>
    <property type="match status" value="1"/>
</dbReference>